<comment type="caution">
    <text evidence="2">The sequence shown here is derived from an EMBL/GenBank/DDBJ whole genome shotgun (WGS) entry which is preliminary data.</text>
</comment>
<evidence type="ECO:0000313" key="3">
    <source>
        <dbReference type="Proteomes" id="UP000770330"/>
    </source>
</evidence>
<dbReference type="EMBL" id="JABZXO010000028">
    <property type="protein sequence ID" value="MBF1657969.1"/>
    <property type="molecule type" value="Genomic_DNA"/>
</dbReference>
<organism evidence="2 3">
    <name type="scientific">Rothia mucilaginosa</name>
    <dbReference type="NCBI Taxonomy" id="43675"/>
    <lineage>
        <taxon>Bacteria</taxon>
        <taxon>Bacillati</taxon>
        <taxon>Actinomycetota</taxon>
        <taxon>Actinomycetes</taxon>
        <taxon>Micrococcales</taxon>
        <taxon>Micrococcaceae</taxon>
        <taxon>Rothia</taxon>
    </lineage>
</organism>
<accession>A0A930L310</accession>
<protein>
    <submittedName>
        <fullName evidence="2">Uncharacterized protein</fullName>
    </submittedName>
</protein>
<sequence>MTSSTSSGSHLISDFQWDFIDRPRGYADRVYHSKIIDFYQQNKDAERFAYVDETYQPPVVNERTGEVYQGFYSMTAVIIEADQVKTFRDALTDLDLPEQKFHAVNNSDGYNRQFLNSINPHLVQGATVITVGTAVDFSSTEEIQKDLVREARHSALLSLIQQSQNRENPVYAFVFERMKDNDENKMDVAAISNFTQAGLIKHIDQIQVSPSAERLLWAPDVVCYSIQKVLNYSNFTLYDTVKDHVEVYDALSKKHLDLSSGAQDLTSSLNIHAAKVPMSELSDNALMQVAAGRFIREEVIVSLSEKGSGRLLQPERQQGIAYARTQRQGHHHELSPSQAVVQSIARGDMTPRQKQAFEELNRRGVSLPSGLQAILASHERMERARHRIFGDPEQNQRAQRQRQQARHGQQSQGRENQQRNRHQDRRRNQQQNNQNHQRRGPRR</sequence>
<evidence type="ECO:0000313" key="2">
    <source>
        <dbReference type="EMBL" id="MBF1657969.1"/>
    </source>
</evidence>
<name>A0A930L310_9MICC</name>
<proteinExistence type="predicted"/>
<evidence type="ECO:0000256" key="1">
    <source>
        <dbReference type="SAM" id="MobiDB-lite"/>
    </source>
</evidence>
<feature type="compositionally biased region" description="Low complexity" evidence="1">
    <location>
        <begin position="406"/>
        <end position="415"/>
    </location>
</feature>
<dbReference type="RefSeq" id="WP_303945501.1">
    <property type="nucleotide sequence ID" value="NZ_CAURIN010000012.1"/>
</dbReference>
<feature type="region of interest" description="Disordered" evidence="1">
    <location>
        <begin position="388"/>
        <end position="443"/>
    </location>
</feature>
<dbReference type="Proteomes" id="UP000770330">
    <property type="component" value="Unassembled WGS sequence"/>
</dbReference>
<gene>
    <name evidence="2" type="ORF">HXO61_08600</name>
</gene>
<reference evidence="2" key="1">
    <citation type="submission" date="2020-04" db="EMBL/GenBank/DDBJ databases">
        <title>Deep metagenomics examines the oral microbiome during advanced dental caries in children, revealing novel taxa and co-occurrences with host molecules.</title>
        <authorList>
            <person name="Baker J.L."/>
            <person name="Morton J.T."/>
            <person name="Dinis M."/>
            <person name="Alvarez R."/>
            <person name="Tran N.C."/>
            <person name="Knight R."/>
            <person name="Edlund A."/>
        </authorList>
    </citation>
    <scope>NUCLEOTIDE SEQUENCE</scope>
    <source>
        <strain evidence="2">JCVI_39_bin.18</strain>
    </source>
</reference>
<dbReference type="AlphaFoldDB" id="A0A930L310"/>